<dbReference type="AlphaFoldDB" id="A0A128EN39"/>
<keyword evidence="1" id="KW-1133">Transmembrane helix</keyword>
<evidence type="ECO:0008006" key="4">
    <source>
        <dbReference type="Google" id="ProtNLM"/>
    </source>
</evidence>
<dbReference type="RefSeq" id="WP_075494165.1">
    <property type="nucleotide sequence ID" value="NZ_CP053844.1"/>
</dbReference>
<protein>
    <recommendedName>
        <fullName evidence="4">Prokaryotic metallothionein family protein</fullName>
    </recommendedName>
</protein>
<proteinExistence type="predicted"/>
<reference evidence="2 3" key="1">
    <citation type="submission" date="2016-02" db="EMBL/GenBank/DDBJ databases">
        <authorList>
            <consortium name="Pathogen Informatics"/>
        </authorList>
    </citation>
    <scope>NUCLEOTIDE SEQUENCE [LARGE SCALE GENOMIC DNA]</scope>
    <source>
        <strain evidence="2 3">RC20</strain>
    </source>
</reference>
<evidence type="ECO:0000256" key="1">
    <source>
        <dbReference type="SAM" id="Phobius"/>
    </source>
</evidence>
<gene>
    <name evidence="2" type="ORF">ERS672216_01233</name>
</gene>
<dbReference type="EMBL" id="FIZP01000005">
    <property type="protein sequence ID" value="CZE48093.1"/>
    <property type="molecule type" value="Genomic_DNA"/>
</dbReference>
<name>A0A128EN39_9BACT</name>
<accession>A0A128EN39</accession>
<dbReference type="Proteomes" id="UP000069632">
    <property type="component" value="Unassembled WGS sequence"/>
</dbReference>
<keyword evidence="3" id="KW-1185">Reference proteome</keyword>
<evidence type="ECO:0000313" key="2">
    <source>
        <dbReference type="EMBL" id="CZE48093.1"/>
    </source>
</evidence>
<organism evidence="2 3">
    <name type="scientific">Campylobacter geochelonis</name>
    <dbReference type="NCBI Taxonomy" id="1780362"/>
    <lineage>
        <taxon>Bacteria</taxon>
        <taxon>Pseudomonadati</taxon>
        <taxon>Campylobacterota</taxon>
        <taxon>Epsilonproteobacteria</taxon>
        <taxon>Campylobacterales</taxon>
        <taxon>Campylobacteraceae</taxon>
        <taxon>Campylobacter</taxon>
    </lineage>
</organism>
<keyword evidence="1" id="KW-0472">Membrane</keyword>
<feature type="transmembrane region" description="Helical" evidence="1">
    <location>
        <begin position="6"/>
        <end position="24"/>
    </location>
</feature>
<sequence>MLGKVIVFCVIIAFIYFFILPKFVRKKDDKKIQNFVECQKCKTYVDVKDAVISSGKYICKDCMKKD</sequence>
<evidence type="ECO:0000313" key="3">
    <source>
        <dbReference type="Proteomes" id="UP000069632"/>
    </source>
</evidence>
<keyword evidence="1" id="KW-0812">Transmembrane</keyword>